<evidence type="ECO:0000313" key="1">
    <source>
        <dbReference type="EMBL" id="GAG14339.1"/>
    </source>
</evidence>
<comment type="caution">
    <text evidence="1">The sequence shown here is derived from an EMBL/GenBank/DDBJ whole genome shotgun (WGS) entry which is preliminary data.</text>
</comment>
<dbReference type="EMBL" id="BARS01037569">
    <property type="protein sequence ID" value="GAG14339.1"/>
    <property type="molecule type" value="Genomic_DNA"/>
</dbReference>
<gene>
    <name evidence="1" type="ORF">S01H1_57597</name>
</gene>
<feature type="non-terminal residue" evidence="1">
    <location>
        <position position="1"/>
    </location>
</feature>
<dbReference type="Pfam" id="PF03401">
    <property type="entry name" value="TctC"/>
    <property type="match status" value="1"/>
</dbReference>
<evidence type="ECO:0008006" key="2">
    <source>
        <dbReference type="Google" id="ProtNLM"/>
    </source>
</evidence>
<name>X0V848_9ZZZZ</name>
<protein>
    <recommendedName>
        <fullName evidence="2">Tripartite tricarboxylate transporter substrate binding protein</fullName>
    </recommendedName>
</protein>
<proteinExistence type="predicted"/>
<dbReference type="PANTHER" id="PTHR42928:SF5">
    <property type="entry name" value="BLR1237 PROTEIN"/>
    <property type="match status" value="1"/>
</dbReference>
<reference evidence="1" key="1">
    <citation type="journal article" date="2014" name="Front. Microbiol.">
        <title>High frequency of phylogenetically diverse reductive dehalogenase-homologous genes in deep subseafloor sedimentary metagenomes.</title>
        <authorList>
            <person name="Kawai M."/>
            <person name="Futagami T."/>
            <person name="Toyoda A."/>
            <person name="Takaki Y."/>
            <person name="Nishi S."/>
            <person name="Hori S."/>
            <person name="Arai W."/>
            <person name="Tsubouchi T."/>
            <person name="Morono Y."/>
            <person name="Uchiyama I."/>
            <person name="Ito T."/>
            <person name="Fujiyama A."/>
            <person name="Inagaki F."/>
            <person name="Takami H."/>
        </authorList>
    </citation>
    <scope>NUCLEOTIDE SEQUENCE</scope>
    <source>
        <strain evidence="1">Expedition CK06-06</strain>
    </source>
</reference>
<dbReference type="InterPro" id="IPR042100">
    <property type="entry name" value="Bug_dom1"/>
</dbReference>
<dbReference type="Gene3D" id="3.40.190.150">
    <property type="entry name" value="Bordetella uptake gene, domain 1"/>
    <property type="match status" value="1"/>
</dbReference>
<feature type="non-terminal residue" evidence="1">
    <location>
        <position position="256"/>
    </location>
</feature>
<dbReference type="SUPFAM" id="SSF53850">
    <property type="entry name" value="Periplasmic binding protein-like II"/>
    <property type="match status" value="1"/>
</dbReference>
<dbReference type="Gene3D" id="3.40.190.10">
    <property type="entry name" value="Periplasmic binding protein-like II"/>
    <property type="match status" value="1"/>
</dbReference>
<sequence>SADFMGRALANGTEGVLGQSIVAINRPGAGGGIMYTALKSSAADGYTVGWNSTSILTSTNIGNVPFKYTAFTQVCRIGYTPMPIVVRTDSPWKTFQEFISYAKKNPGKIKIGNAGTGSATHLTSVLLEKTAKVQIIHVPLGAKRRVPSLLGGEVEAICVPLPEAAPQVLGGKFRILAMSTAERDPTYKDVPTMKELGYAVVMELFRGISVPAGTPAAVTAKLEAAFKKGAQDPTFVGLAKKKGFNISFMGKGRIQA</sequence>
<dbReference type="InterPro" id="IPR005064">
    <property type="entry name" value="BUG"/>
</dbReference>
<accession>X0V848</accession>
<organism evidence="1">
    <name type="scientific">marine sediment metagenome</name>
    <dbReference type="NCBI Taxonomy" id="412755"/>
    <lineage>
        <taxon>unclassified sequences</taxon>
        <taxon>metagenomes</taxon>
        <taxon>ecological metagenomes</taxon>
    </lineage>
</organism>
<dbReference type="PANTHER" id="PTHR42928">
    <property type="entry name" value="TRICARBOXYLATE-BINDING PROTEIN"/>
    <property type="match status" value="1"/>
</dbReference>
<dbReference type="CDD" id="cd07012">
    <property type="entry name" value="PBP2_Bug_TTT"/>
    <property type="match status" value="1"/>
</dbReference>
<dbReference type="AlphaFoldDB" id="X0V848"/>